<dbReference type="Proteomes" id="UP001063166">
    <property type="component" value="Unassembled WGS sequence"/>
</dbReference>
<sequence length="320" mass="34716">MFRRKSSLNLRAVGGAVTLLWGTGALPLVAADQVCYTTIDGFWSCTKRLSLGVRIAICIGASILLSVLITLCLCLGVRRRRAREEAAIAEVYQVEASQIQGPPTTYVTSFDPRSPASYPLPNSAFPPTPDPPSAFPRTPAGYPHTPDAEALSADPRSYLRSPAPSVKSPHIHFQSSPRYQGRFSVNPPSTAPVNPGYTGPGAYPFPGYSAKAEATQQPHSAYPRFPRPLYTAEILSHIEYTRPSALSTVALASTQLPRPLVRRFTRNYDHPGGGAALIMLSSHVVSPLAPLLVNGRTVQLITQEISVSERRLCPWGSRTW</sequence>
<comment type="caution">
    <text evidence="3">The sequence shown here is derived from an EMBL/GenBank/DDBJ whole genome shotgun (WGS) entry which is preliminary data.</text>
</comment>
<feature type="region of interest" description="Disordered" evidence="1">
    <location>
        <begin position="118"/>
        <end position="183"/>
    </location>
</feature>
<keyword evidence="4" id="KW-1185">Reference proteome</keyword>
<reference evidence="3" key="1">
    <citation type="submission" date="2022-07" db="EMBL/GenBank/DDBJ databases">
        <title>The genome of Lyophyllum shimeji provides insight into the initial evolution of ectomycorrhizal fungal genome.</title>
        <authorList>
            <person name="Kobayashi Y."/>
            <person name="Shibata T."/>
            <person name="Hirakawa H."/>
            <person name="Shigenobu S."/>
            <person name="Nishiyama T."/>
            <person name="Yamada A."/>
            <person name="Hasebe M."/>
            <person name="Kawaguchi M."/>
        </authorList>
    </citation>
    <scope>NUCLEOTIDE SEQUENCE</scope>
    <source>
        <strain evidence="3">AT787</strain>
    </source>
</reference>
<accession>A0A9P3PTY5</accession>
<evidence type="ECO:0000256" key="1">
    <source>
        <dbReference type="SAM" id="MobiDB-lite"/>
    </source>
</evidence>
<gene>
    <name evidence="3" type="ORF">LshimejAT787_1202740</name>
</gene>
<keyword evidence="2" id="KW-0812">Transmembrane</keyword>
<name>A0A9P3PTY5_LYOSH</name>
<keyword evidence="2" id="KW-0472">Membrane</keyword>
<keyword evidence="2" id="KW-1133">Transmembrane helix</keyword>
<evidence type="ECO:0000313" key="3">
    <source>
        <dbReference type="EMBL" id="GLB42825.1"/>
    </source>
</evidence>
<protein>
    <submittedName>
        <fullName evidence="3">Uncharacterized protein</fullName>
    </submittedName>
</protein>
<feature type="transmembrane region" description="Helical" evidence="2">
    <location>
        <begin position="55"/>
        <end position="77"/>
    </location>
</feature>
<feature type="compositionally biased region" description="Pro residues" evidence="1">
    <location>
        <begin position="124"/>
        <end position="134"/>
    </location>
</feature>
<dbReference type="OrthoDB" id="3064298at2759"/>
<proteinExistence type="predicted"/>
<dbReference type="EMBL" id="BRPK01000012">
    <property type="protein sequence ID" value="GLB42825.1"/>
    <property type="molecule type" value="Genomic_DNA"/>
</dbReference>
<evidence type="ECO:0000256" key="2">
    <source>
        <dbReference type="SAM" id="Phobius"/>
    </source>
</evidence>
<dbReference type="AlphaFoldDB" id="A0A9P3PTY5"/>
<evidence type="ECO:0000313" key="4">
    <source>
        <dbReference type="Proteomes" id="UP001063166"/>
    </source>
</evidence>
<organism evidence="3 4">
    <name type="scientific">Lyophyllum shimeji</name>
    <name type="common">Hon-shimeji</name>
    <name type="synonym">Tricholoma shimeji</name>
    <dbReference type="NCBI Taxonomy" id="47721"/>
    <lineage>
        <taxon>Eukaryota</taxon>
        <taxon>Fungi</taxon>
        <taxon>Dikarya</taxon>
        <taxon>Basidiomycota</taxon>
        <taxon>Agaricomycotina</taxon>
        <taxon>Agaricomycetes</taxon>
        <taxon>Agaricomycetidae</taxon>
        <taxon>Agaricales</taxon>
        <taxon>Tricholomatineae</taxon>
        <taxon>Lyophyllaceae</taxon>
        <taxon>Lyophyllum</taxon>
    </lineage>
</organism>